<evidence type="ECO:0000313" key="3">
    <source>
        <dbReference type="Proteomes" id="UP000799438"/>
    </source>
</evidence>
<evidence type="ECO:0000313" key="2">
    <source>
        <dbReference type="EMBL" id="KAF2135180.1"/>
    </source>
</evidence>
<dbReference type="EMBL" id="ML995641">
    <property type="protein sequence ID" value="KAF2135180.1"/>
    <property type="molecule type" value="Genomic_DNA"/>
</dbReference>
<sequence length="145" mass="16374">RHSHFVSVLESTRDVLLSHISLKASSAGSVKLPSEGSKVSQDNSFNNAFSGLHVDKPTEQFLNAPDIPKADRREPDYHAAKLHDDNEAMCVFYMLIFDYSNLRGMIHTIWEKYERGLYDLSAVSITTNVALDLARELEEDAQVMF</sequence>
<reference evidence="2" key="1">
    <citation type="journal article" date="2020" name="Stud. Mycol.">
        <title>101 Dothideomycetes genomes: a test case for predicting lifestyles and emergence of pathogens.</title>
        <authorList>
            <person name="Haridas S."/>
            <person name="Albert R."/>
            <person name="Binder M."/>
            <person name="Bloem J."/>
            <person name="Labutti K."/>
            <person name="Salamov A."/>
            <person name="Andreopoulos B."/>
            <person name="Baker S."/>
            <person name="Barry K."/>
            <person name="Bills G."/>
            <person name="Bluhm B."/>
            <person name="Cannon C."/>
            <person name="Castanera R."/>
            <person name="Culley D."/>
            <person name="Daum C."/>
            <person name="Ezra D."/>
            <person name="Gonzalez J."/>
            <person name="Henrissat B."/>
            <person name="Kuo A."/>
            <person name="Liang C."/>
            <person name="Lipzen A."/>
            <person name="Lutzoni F."/>
            <person name="Magnuson J."/>
            <person name="Mondo S."/>
            <person name="Nolan M."/>
            <person name="Ohm R."/>
            <person name="Pangilinan J."/>
            <person name="Park H.-J."/>
            <person name="Ramirez L."/>
            <person name="Alfaro M."/>
            <person name="Sun H."/>
            <person name="Tritt A."/>
            <person name="Yoshinaga Y."/>
            <person name="Zwiers L.-H."/>
            <person name="Turgeon B."/>
            <person name="Goodwin S."/>
            <person name="Spatafora J."/>
            <person name="Crous P."/>
            <person name="Grigoriev I."/>
        </authorList>
    </citation>
    <scope>NUCLEOTIDE SEQUENCE</scope>
    <source>
        <strain evidence="2">CBS 121167</strain>
    </source>
</reference>
<dbReference type="AlphaFoldDB" id="A0A6A6AU15"/>
<dbReference type="RefSeq" id="XP_033390899.1">
    <property type="nucleotide sequence ID" value="XM_033536130.1"/>
</dbReference>
<organism evidence="2 3">
    <name type="scientific">Aplosporella prunicola CBS 121167</name>
    <dbReference type="NCBI Taxonomy" id="1176127"/>
    <lineage>
        <taxon>Eukaryota</taxon>
        <taxon>Fungi</taxon>
        <taxon>Dikarya</taxon>
        <taxon>Ascomycota</taxon>
        <taxon>Pezizomycotina</taxon>
        <taxon>Dothideomycetes</taxon>
        <taxon>Dothideomycetes incertae sedis</taxon>
        <taxon>Botryosphaeriales</taxon>
        <taxon>Aplosporellaceae</taxon>
        <taxon>Aplosporella</taxon>
    </lineage>
</organism>
<dbReference type="Proteomes" id="UP000799438">
    <property type="component" value="Unassembled WGS sequence"/>
</dbReference>
<name>A0A6A6AU15_9PEZI</name>
<dbReference type="PANTHER" id="PTHR38795:SF1">
    <property type="entry name" value="DUF6604 DOMAIN-CONTAINING PROTEIN"/>
    <property type="match status" value="1"/>
</dbReference>
<dbReference type="Pfam" id="PF20253">
    <property type="entry name" value="DUF6604"/>
    <property type="match status" value="1"/>
</dbReference>
<feature type="non-terminal residue" evidence="2">
    <location>
        <position position="145"/>
    </location>
</feature>
<dbReference type="InterPro" id="IPR046539">
    <property type="entry name" value="DUF6604"/>
</dbReference>
<dbReference type="PANTHER" id="PTHR38795">
    <property type="entry name" value="DUF6604 DOMAIN-CONTAINING PROTEIN"/>
    <property type="match status" value="1"/>
</dbReference>
<feature type="non-terminal residue" evidence="2">
    <location>
        <position position="1"/>
    </location>
</feature>
<keyword evidence="3" id="KW-1185">Reference proteome</keyword>
<gene>
    <name evidence="2" type="ORF">K452DRAFT_208032</name>
</gene>
<dbReference type="OrthoDB" id="5238236at2759"/>
<protein>
    <recommendedName>
        <fullName evidence="1">DUF6604 domain-containing protein</fullName>
    </recommendedName>
</protein>
<dbReference type="GeneID" id="54293626"/>
<evidence type="ECO:0000259" key="1">
    <source>
        <dbReference type="Pfam" id="PF20253"/>
    </source>
</evidence>
<accession>A0A6A6AU15</accession>
<proteinExistence type="predicted"/>
<feature type="domain" description="DUF6604" evidence="1">
    <location>
        <begin position="1"/>
        <end position="141"/>
    </location>
</feature>